<keyword evidence="1" id="KW-0812">Transmembrane</keyword>
<organism evidence="2 3">
    <name type="scientific">Exiguobacterium undae</name>
    <dbReference type="NCBI Taxonomy" id="169177"/>
    <lineage>
        <taxon>Bacteria</taxon>
        <taxon>Bacillati</taxon>
        <taxon>Bacillota</taxon>
        <taxon>Bacilli</taxon>
        <taxon>Bacillales</taxon>
        <taxon>Bacillales Family XII. Incertae Sedis</taxon>
        <taxon>Exiguobacterium</taxon>
    </lineage>
</organism>
<dbReference type="Proteomes" id="UP000078447">
    <property type="component" value="Unassembled WGS sequence"/>
</dbReference>
<comment type="caution">
    <text evidence="2">The sequence shown here is derived from an EMBL/GenBank/DDBJ whole genome shotgun (WGS) entry which is preliminary data.</text>
</comment>
<proteinExistence type="predicted"/>
<sequence>MMSKTGERLLRIWIRVPRFIKRMIPLSITLYVIGMVITNGVDTLWHFDFALVKGSDLVISLVGASILVAALSQRKGEDTT</sequence>
<evidence type="ECO:0008006" key="4">
    <source>
        <dbReference type="Google" id="ProtNLM"/>
    </source>
</evidence>
<keyword evidence="1" id="KW-0472">Membrane</keyword>
<reference evidence="2 3" key="1">
    <citation type="submission" date="2016-03" db="EMBL/GenBank/DDBJ databases">
        <authorList>
            <person name="Cho S.-Y."/>
            <person name="Lim S."/>
            <person name="Kim H."/>
            <person name="Soh E.H."/>
            <person name="Moon J.S."/>
        </authorList>
    </citation>
    <scope>NUCLEOTIDE SEQUENCE [LARGE SCALE GENOMIC DNA]</scope>
    <source>
        <strain evidence="2 3">KCTC 3810</strain>
    </source>
</reference>
<evidence type="ECO:0000313" key="3">
    <source>
        <dbReference type="Proteomes" id="UP000078447"/>
    </source>
</evidence>
<feature type="transmembrane region" description="Helical" evidence="1">
    <location>
        <begin position="20"/>
        <end position="38"/>
    </location>
</feature>
<keyword evidence="3" id="KW-1185">Reference proteome</keyword>
<evidence type="ECO:0000313" key="2">
    <source>
        <dbReference type="EMBL" id="OAN15400.1"/>
    </source>
</evidence>
<protein>
    <recommendedName>
        <fullName evidence="4">Holin</fullName>
    </recommendedName>
</protein>
<keyword evidence="1" id="KW-1133">Transmembrane helix</keyword>
<feature type="transmembrane region" description="Helical" evidence="1">
    <location>
        <begin position="50"/>
        <end position="71"/>
    </location>
</feature>
<dbReference type="EMBL" id="LVVL01000001">
    <property type="protein sequence ID" value="OAN15400.1"/>
    <property type="molecule type" value="Genomic_DNA"/>
</dbReference>
<gene>
    <name evidence="2" type="ORF">A3783_05545</name>
</gene>
<name>A0ABX2VC38_9BACL</name>
<evidence type="ECO:0000256" key="1">
    <source>
        <dbReference type="SAM" id="Phobius"/>
    </source>
</evidence>
<accession>A0ABX2VC38</accession>